<name>A0A6A7B779_9PLEO</name>
<evidence type="ECO:0000256" key="1">
    <source>
        <dbReference type="ARBA" id="ARBA00023002"/>
    </source>
</evidence>
<gene>
    <name evidence="2" type="ORF">T440DRAFT_394765</name>
</gene>
<evidence type="ECO:0000313" key="3">
    <source>
        <dbReference type="Proteomes" id="UP000799423"/>
    </source>
</evidence>
<protein>
    <submittedName>
        <fullName evidence="2">FAD/NAD(P)-binding domain-containing protein</fullName>
    </submittedName>
</protein>
<dbReference type="OrthoDB" id="74360at2759"/>
<dbReference type="PANTHER" id="PTHR43539">
    <property type="entry name" value="FLAVIN-BINDING MONOOXYGENASE-LIKE PROTEIN (AFU_ORTHOLOGUE AFUA_4G09220)"/>
    <property type="match status" value="1"/>
</dbReference>
<dbReference type="AlphaFoldDB" id="A0A6A7B779"/>
<dbReference type="PANTHER" id="PTHR43539:SF68">
    <property type="entry name" value="FLAVIN-BINDING MONOOXYGENASE-LIKE PROTEIN (AFU_ORTHOLOGUE AFUA_4G09220)"/>
    <property type="match status" value="1"/>
</dbReference>
<keyword evidence="1" id="KW-0560">Oxidoreductase</keyword>
<dbReference type="GO" id="GO:0050660">
    <property type="term" value="F:flavin adenine dinucleotide binding"/>
    <property type="evidence" value="ECO:0007669"/>
    <property type="project" value="TreeGrafter"/>
</dbReference>
<evidence type="ECO:0000313" key="2">
    <source>
        <dbReference type="EMBL" id="KAF2851331.1"/>
    </source>
</evidence>
<organism evidence="2 3">
    <name type="scientific">Plenodomus tracheiphilus IPT5</name>
    <dbReference type="NCBI Taxonomy" id="1408161"/>
    <lineage>
        <taxon>Eukaryota</taxon>
        <taxon>Fungi</taxon>
        <taxon>Dikarya</taxon>
        <taxon>Ascomycota</taxon>
        <taxon>Pezizomycotina</taxon>
        <taxon>Dothideomycetes</taxon>
        <taxon>Pleosporomycetidae</taxon>
        <taxon>Pleosporales</taxon>
        <taxon>Pleosporineae</taxon>
        <taxon>Leptosphaeriaceae</taxon>
        <taxon>Plenodomus</taxon>
    </lineage>
</organism>
<dbReference type="EMBL" id="MU006302">
    <property type="protein sequence ID" value="KAF2851331.1"/>
    <property type="molecule type" value="Genomic_DNA"/>
</dbReference>
<accession>A0A6A7B779</accession>
<keyword evidence="3" id="KW-1185">Reference proteome</keyword>
<dbReference type="GO" id="GO:0004497">
    <property type="term" value="F:monooxygenase activity"/>
    <property type="evidence" value="ECO:0007669"/>
    <property type="project" value="TreeGrafter"/>
</dbReference>
<reference evidence="2" key="1">
    <citation type="submission" date="2020-01" db="EMBL/GenBank/DDBJ databases">
        <authorList>
            <consortium name="DOE Joint Genome Institute"/>
            <person name="Haridas S."/>
            <person name="Albert R."/>
            <person name="Binder M."/>
            <person name="Bloem J."/>
            <person name="Labutti K."/>
            <person name="Salamov A."/>
            <person name="Andreopoulos B."/>
            <person name="Baker S.E."/>
            <person name="Barry K."/>
            <person name="Bills G."/>
            <person name="Bluhm B.H."/>
            <person name="Cannon C."/>
            <person name="Castanera R."/>
            <person name="Culley D.E."/>
            <person name="Daum C."/>
            <person name="Ezra D."/>
            <person name="Gonzalez J.B."/>
            <person name="Henrissat B."/>
            <person name="Kuo A."/>
            <person name="Liang C."/>
            <person name="Lipzen A."/>
            <person name="Lutzoni F."/>
            <person name="Magnuson J."/>
            <person name="Mondo S."/>
            <person name="Nolan M."/>
            <person name="Ohm R."/>
            <person name="Pangilinan J."/>
            <person name="Park H.-J."/>
            <person name="Ramirez L."/>
            <person name="Alfaro M."/>
            <person name="Sun H."/>
            <person name="Tritt A."/>
            <person name="Yoshinaga Y."/>
            <person name="Zwiers L.-H."/>
            <person name="Turgeon B.G."/>
            <person name="Goodwin S.B."/>
            <person name="Spatafora J.W."/>
            <person name="Crous P.W."/>
            <person name="Grigoriev I.V."/>
        </authorList>
    </citation>
    <scope>NUCLEOTIDE SEQUENCE</scope>
    <source>
        <strain evidence="2">IPT5</strain>
    </source>
</reference>
<dbReference type="Pfam" id="PF13738">
    <property type="entry name" value="Pyr_redox_3"/>
    <property type="match status" value="1"/>
</dbReference>
<sequence length="583" mass="64891">MQRTPTVDFGAIPGEIPNTVLPIDVQLPQAAEEAIRLLNDWSTDSLTEGAIWRDLLALTGTYRTIHGRVNVHRMLNDLSSARKRSVFELGSAGPRIVSSLEDASWIDVDVNFRLRWSRGRRNCSGIVSVVYDSDGEWRIWMLRSWLESFEGRGHPDVLAPLPASHTVAVTEEQIYDVVIVGGGLSGLSLAGRLHALGLTYLLLERTPNIGDVWKGRYDSLTWHTIKEFGELPFGHTFEDEDPVLLPSKQVAARHKAWAENFGINVNCGCHVEAADWDEGLSIWKVRSSTGTYRSRNLVLAIGPCASKPARPLWATPEQVYSSGFKGSIVHSVDYQNCKAWAGKKGIVVGTANTGHDVAEDMLRARMTTTMIQRSKTFVMPAEWVQSSQKVLYNKQIPTARADRLSYTAPYSIFRELANRIVHKMITENPKRFDALEKAGFKLERYGNVANHVLVRLGGHYIDTGASAKIAAGLIRIETRAVSKLTCNGLVLDDGTELNTDVIVLATGFEHDFREQAREIIGDVADQMDDYWGLDAEGELRGYAKRAGHAHLFYHGGDVRLGRFFSRFIALQIQANLLAPQLLE</sequence>
<dbReference type="InterPro" id="IPR036188">
    <property type="entry name" value="FAD/NAD-bd_sf"/>
</dbReference>
<dbReference type="Proteomes" id="UP000799423">
    <property type="component" value="Unassembled WGS sequence"/>
</dbReference>
<dbReference type="SUPFAM" id="SSF51905">
    <property type="entry name" value="FAD/NAD(P)-binding domain"/>
    <property type="match status" value="2"/>
</dbReference>
<dbReference type="InterPro" id="IPR050982">
    <property type="entry name" value="Auxin_biosynth/cation_transpt"/>
</dbReference>
<dbReference type="Gene3D" id="3.50.50.60">
    <property type="entry name" value="FAD/NAD(P)-binding domain"/>
    <property type="match status" value="1"/>
</dbReference>
<proteinExistence type="predicted"/>